<feature type="domain" description="Ig-like SoxY" evidence="2">
    <location>
        <begin position="42"/>
        <end position="150"/>
    </location>
</feature>
<dbReference type="PROSITE" id="PS51257">
    <property type="entry name" value="PROKAR_LIPOPROTEIN"/>
    <property type="match status" value="1"/>
</dbReference>
<accession>A0ABT1LIK7</accession>
<evidence type="ECO:0000259" key="1">
    <source>
        <dbReference type="Pfam" id="PF08770"/>
    </source>
</evidence>
<evidence type="ECO:0000313" key="4">
    <source>
        <dbReference type="Proteomes" id="UP001205890"/>
    </source>
</evidence>
<dbReference type="Proteomes" id="UP001205890">
    <property type="component" value="Unassembled WGS sequence"/>
</dbReference>
<reference evidence="3 4" key="1">
    <citation type="submission" date="2022-07" db="EMBL/GenBank/DDBJ databases">
        <authorList>
            <person name="Li W.-J."/>
            <person name="Deng Q.-Q."/>
        </authorList>
    </citation>
    <scope>NUCLEOTIDE SEQUENCE [LARGE SCALE GENOMIC DNA]</scope>
    <source>
        <strain evidence="3 4">SYSU M60028</strain>
    </source>
</reference>
<dbReference type="Pfam" id="PF08770">
    <property type="entry name" value="SoxZ"/>
    <property type="match status" value="1"/>
</dbReference>
<protein>
    <submittedName>
        <fullName evidence="3">Thiosulfate oxidation carrier complex protein SoxZ</fullName>
    </submittedName>
</protein>
<feature type="domain" description="Sulphur oxidation protein SoxZ" evidence="1">
    <location>
        <begin position="173"/>
        <end position="265"/>
    </location>
</feature>
<dbReference type="Gene3D" id="2.60.40.10">
    <property type="entry name" value="Immunoglobulins"/>
    <property type="match status" value="1"/>
</dbReference>
<name>A0ABT1LIK7_9HYPH</name>
<dbReference type="InterPro" id="IPR013783">
    <property type="entry name" value="Ig-like_fold"/>
</dbReference>
<gene>
    <name evidence="3" type="ORF">NK718_20750</name>
</gene>
<dbReference type="InterPro" id="IPR006311">
    <property type="entry name" value="TAT_signal"/>
</dbReference>
<dbReference type="PROSITE" id="PS51318">
    <property type="entry name" value="TAT"/>
    <property type="match status" value="1"/>
</dbReference>
<evidence type="ECO:0000313" key="3">
    <source>
        <dbReference type="EMBL" id="MCP8940961.1"/>
    </source>
</evidence>
<organism evidence="3 4">
    <name type="scientific">Alsobacter ponti</name>
    <dbReference type="NCBI Taxonomy" id="2962936"/>
    <lineage>
        <taxon>Bacteria</taxon>
        <taxon>Pseudomonadati</taxon>
        <taxon>Pseudomonadota</taxon>
        <taxon>Alphaproteobacteria</taxon>
        <taxon>Hyphomicrobiales</taxon>
        <taxon>Alsobacteraceae</taxon>
        <taxon>Alsobacter</taxon>
    </lineage>
</organism>
<dbReference type="Gene3D" id="2.60.40.2470">
    <property type="entry name" value="SoxY domain"/>
    <property type="match status" value="1"/>
</dbReference>
<dbReference type="InterPro" id="IPR032711">
    <property type="entry name" value="SoxY"/>
</dbReference>
<dbReference type="InterPro" id="IPR014880">
    <property type="entry name" value="SoxZ_dom"/>
</dbReference>
<dbReference type="InterPro" id="IPR014756">
    <property type="entry name" value="Ig_E-set"/>
</dbReference>
<evidence type="ECO:0000259" key="2">
    <source>
        <dbReference type="Pfam" id="PF13501"/>
    </source>
</evidence>
<dbReference type="EMBL" id="JANCLU010000031">
    <property type="protein sequence ID" value="MCP8940961.1"/>
    <property type="molecule type" value="Genomic_DNA"/>
</dbReference>
<sequence>MRNGGPSRRELLAWAGGGLACGLILPRPALARPRDAEYALRQFIGEATITPGRLTLDLPEHSDTGTAVPMTVGVLDAKGPNDIPRELHVVADGNPRPNILSVWFERDCGRPEVSTRIRLESAQSVIAVAVMPDGHFWRAEREVTVNFGACAEVGTGTDQEVREFKPVPRVSVPKTAKRGEVISIRALISHPMETGLRLNAFNTWVPRRIVEQFACRFQGRDVFRAKPYPAISTNPYFSFFTTAEASGVYEFSWLDTDGTVFTASAPIEVS</sequence>
<dbReference type="SUPFAM" id="SSF81296">
    <property type="entry name" value="E set domains"/>
    <property type="match status" value="1"/>
</dbReference>
<comment type="caution">
    <text evidence="3">The sequence shown here is derived from an EMBL/GenBank/DDBJ whole genome shotgun (WGS) entry which is preliminary data.</text>
</comment>
<proteinExistence type="predicted"/>
<dbReference type="InterPro" id="IPR038162">
    <property type="entry name" value="SoxY_sf"/>
</dbReference>
<dbReference type="RefSeq" id="WP_254746299.1">
    <property type="nucleotide sequence ID" value="NZ_JANCLU010000031.1"/>
</dbReference>
<dbReference type="Pfam" id="PF13501">
    <property type="entry name" value="SoxY"/>
    <property type="match status" value="1"/>
</dbReference>
<keyword evidence="4" id="KW-1185">Reference proteome</keyword>